<gene>
    <name evidence="1" type="ORF">P7H00_11150</name>
</gene>
<organism evidence="1 2">
    <name type="scientific">Enterococcus pseudoavium</name>
    <dbReference type="NCBI Taxonomy" id="44007"/>
    <lineage>
        <taxon>Bacteria</taxon>
        <taxon>Bacillati</taxon>
        <taxon>Bacillota</taxon>
        <taxon>Bacilli</taxon>
        <taxon>Lactobacillales</taxon>
        <taxon>Enterococcaceae</taxon>
        <taxon>Enterococcus</taxon>
    </lineage>
</organism>
<protein>
    <submittedName>
        <fullName evidence="1">Peptide methionine sulfoxide reductase</fullName>
    </submittedName>
</protein>
<sequence length="75" mass="9154">MDFISYFFETDQDERVYNQWLHTSMTQSFKDFKKEQNIQTIRKKKIETPLSKEEESQRLAFATQFIKPKQKSEVK</sequence>
<comment type="caution">
    <text evidence="1">The sequence shown here is derived from an EMBL/GenBank/DDBJ whole genome shotgun (WGS) entry which is preliminary data.</text>
</comment>
<name>A0AAE4I3X5_9ENTE</name>
<proteinExistence type="predicted"/>
<dbReference type="EMBL" id="JARQAI010000018">
    <property type="protein sequence ID" value="MDT2737667.1"/>
    <property type="molecule type" value="Genomic_DNA"/>
</dbReference>
<evidence type="ECO:0000313" key="2">
    <source>
        <dbReference type="Proteomes" id="UP001180842"/>
    </source>
</evidence>
<accession>A0AAE4I3X5</accession>
<dbReference type="AlphaFoldDB" id="A0AAE4I3X5"/>
<evidence type="ECO:0000313" key="1">
    <source>
        <dbReference type="EMBL" id="MDT2737667.1"/>
    </source>
</evidence>
<reference evidence="1" key="1">
    <citation type="submission" date="2023-03" db="EMBL/GenBank/DDBJ databases">
        <authorList>
            <person name="Shen W."/>
            <person name="Cai J."/>
        </authorList>
    </citation>
    <scope>NUCLEOTIDE SEQUENCE</scope>
    <source>
        <strain evidence="1">P69-2</strain>
    </source>
</reference>
<dbReference type="Proteomes" id="UP001180842">
    <property type="component" value="Unassembled WGS sequence"/>
</dbReference>
<dbReference type="RefSeq" id="WP_311797295.1">
    <property type="nucleotide sequence ID" value="NZ_JARQAI010000018.1"/>
</dbReference>